<dbReference type="AlphaFoldDB" id="K4IGD8"/>
<reference evidence="1" key="2">
    <citation type="submission" date="2012-09" db="EMBL/GenBank/DDBJ databases">
        <title>The complete sequence of Psychroflexus torquis an extreme psychrophile from sea-ice that is stimulated by light.</title>
        <authorList>
            <person name="Feng S."/>
            <person name="Powell S.M."/>
            <person name="Bowman J.P."/>
        </authorList>
    </citation>
    <scope>NUCLEOTIDE SEQUENCE [LARGE SCALE GENOMIC DNA]</scope>
    <source>
        <strain evidence="1">ATCC 700755</strain>
    </source>
</reference>
<dbReference type="STRING" id="313595.P700755_002688"/>
<sequence length="190" mass="22118">MISNTINYTLLCKSCNKRFPNLTSFLTSAESFQNYSRHDLLNVFSEKLLERNCEVCGTKGNYAVWEIWCGARPKQIHIQLQKSGSNKSVNIWDQNQRYLNDILQTLPLDDLLCILLLHAVTEIKAELDSWNNGISETSIRDGNNGDIFYCIYEERDFMRPGSIVFVNNNFSHSEIYNLLLWIRKVHVFKD</sequence>
<dbReference type="HOGENOM" id="CLU_1426925_0_0_10"/>
<dbReference type="RefSeq" id="WP_015024992.1">
    <property type="nucleotide sequence ID" value="NC_018721.1"/>
</dbReference>
<gene>
    <name evidence="1" type="ordered locus">P700755_002688</name>
</gene>
<proteinExistence type="predicted"/>
<evidence type="ECO:0000313" key="2">
    <source>
        <dbReference type="Proteomes" id="UP000008514"/>
    </source>
</evidence>
<organism evidence="1 2">
    <name type="scientific">Psychroflexus torquis (strain ATCC 700755 / CIP 106069 / ACAM 623)</name>
    <dbReference type="NCBI Taxonomy" id="313595"/>
    <lineage>
        <taxon>Bacteria</taxon>
        <taxon>Pseudomonadati</taxon>
        <taxon>Bacteroidota</taxon>
        <taxon>Flavobacteriia</taxon>
        <taxon>Flavobacteriales</taxon>
        <taxon>Flavobacteriaceae</taxon>
        <taxon>Psychroflexus</taxon>
    </lineage>
</organism>
<evidence type="ECO:0000313" key="1">
    <source>
        <dbReference type="EMBL" id="AFU69429.1"/>
    </source>
</evidence>
<protein>
    <recommendedName>
        <fullName evidence="3">CpXC domain-containing protein</fullName>
    </recommendedName>
</protein>
<keyword evidence="2" id="KW-1185">Reference proteome</keyword>
<reference evidence="1" key="1">
    <citation type="submission" date="2006-03" db="EMBL/GenBank/DDBJ databases">
        <authorList>
            <person name="Bowman J."/>
            <person name="Ferriera S."/>
            <person name="Johnson J."/>
            <person name="Kravitz S."/>
            <person name="Halpern A."/>
            <person name="Remington K."/>
            <person name="Beeson K."/>
            <person name="Tran B."/>
            <person name="Rogers Y.-H."/>
            <person name="Friedman R."/>
            <person name="Venter J.C."/>
        </authorList>
    </citation>
    <scope>NUCLEOTIDE SEQUENCE [LARGE SCALE GENOMIC DNA]</scope>
    <source>
        <strain evidence="1">ATCC 700755</strain>
    </source>
</reference>
<dbReference type="KEGG" id="ptq:P700755_002688"/>
<dbReference type="EMBL" id="CP003879">
    <property type="protein sequence ID" value="AFU69429.1"/>
    <property type="molecule type" value="Genomic_DNA"/>
</dbReference>
<accession>K4IGD8</accession>
<dbReference type="Proteomes" id="UP000008514">
    <property type="component" value="Chromosome"/>
</dbReference>
<evidence type="ECO:0008006" key="3">
    <source>
        <dbReference type="Google" id="ProtNLM"/>
    </source>
</evidence>
<name>K4IGD8_PSYTT</name>